<dbReference type="Pfam" id="PF02590">
    <property type="entry name" value="SPOUT_MTase"/>
    <property type="match status" value="1"/>
</dbReference>
<feature type="binding site" evidence="5">
    <location>
        <position position="68"/>
    </location>
    <ligand>
        <name>S-adenosyl-L-methionine</name>
        <dbReference type="ChEBI" id="CHEBI:59789"/>
    </ligand>
</feature>
<dbReference type="InterPro" id="IPR029026">
    <property type="entry name" value="tRNA_m1G_MTases_N"/>
</dbReference>
<evidence type="ECO:0000256" key="4">
    <source>
        <dbReference type="ARBA" id="ARBA00038303"/>
    </source>
</evidence>
<dbReference type="SUPFAM" id="SSF75217">
    <property type="entry name" value="alpha/beta knot"/>
    <property type="match status" value="1"/>
</dbReference>
<feature type="binding site" evidence="5">
    <location>
        <position position="100"/>
    </location>
    <ligand>
        <name>S-adenosyl-L-methionine</name>
        <dbReference type="ChEBI" id="CHEBI:59789"/>
    </ligand>
</feature>
<keyword evidence="7" id="KW-1185">Reference proteome</keyword>
<dbReference type="EC" id="2.1.1.177" evidence="5"/>
<comment type="subunit">
    <text evidence="5">Homodimer.</text>
</comment>
<dbReference type="CDD" id="cd18081">
    <property type="entry name" value="RlmH-like"/>
    <property type="match status" value="1"/>
</dbReference>
<dbReference type="RefSeq" id="WP_379877139.1">
    <property type="nucleotide sequence ID" value="NZ_JBHUIP010000012.1"/>
</dbReference>
<dbReference type="PIRSF" id="PIRSF004505">
    <property type="entry name" value="MT_bac"/>
    <property type="match status" value="1"/>
</dbReference>
<keyword evidence="5" id="KW-0698">rRNA processing</keyword>
<feature type="binding site" evidence="5">
    <location>
        <begin position="119"/>
        <end position="124"/>
    </location>
    <ligand>
        <name>S-adenosyl-L-methionine</name>
        <dbReference type="ChEBI" id="CHEBI:59789"/>
    </ligand>
</feature>
<dbReference type="InterPro" id="IPR029028">
    <property type="entry name" value="Alpha/beta_knot_MTases"/>
</dbReference>
<dbReference type="Gene3D" id="3.40.1280.10">
    <property type="match status" value="1"/>
</dbReference>
<keyword evidence="2 5" id="KW-0808">Transferase</keyword>
<comment type="subcellular location">
    <subcellularLocation>
        <location evidence="5">Cytoplasm</location>
    </subcellularLocation>
</comment>
<dbReference type="InterPro" id="IPR003742">
    <property type="entry name" value="RlmH-like"/>
</dbReference>
<organism evidence="6 7">
    <name type="scientific">Lacibacterium aquatile</name>
    <dbReference type="NCBI Taxonomy" id="1168082"/>
    <lineage>
        <taxon>Bacteria</taxon>
        <taxon>Pseudomonadati</taxon>
        <taxon>Pseudomonadota</taxon>
        <taxon>Alphaproteobacteria</taxon>
        <taxon>Rhodospirillales</taxon>
        <taxon>Rhodospirillaceae</taxon>
    </lineage>
</organism>
<comment type="catalytic activity">
    <reaction evidence="5">
        <text>pseudouridine(1915) in 23S rRNA + S-adenosyl-L-methionine = N(3)-methylpseudouridine(1915) in 23S rRNA + S-adenosyl-L-homocysteine + H(+)</text>
        <dbReference type="Rhea" id="RHEA:42752"/>
        <dbReference type="Rhea" id="RHEA-COMP:10221"/>
        <dbReference type="Rhea" id="RHEA-COMP:10222"/>
        <dbReference type="ChEBI" id="CHEBI:15378"/>
        <dbReference type="ChEBI" id="CHEBI:57856"/>
        <dbReference type="ChEBI" id="CHEBI:59789"/>
        <dbReference type="ChEBI" id="CHEBI:65314"/>
        <dbReference type="ChEBI" id="CHEBI:74486"/>
        <dbReference type="EC" id="2.1.1.177"/>
    </reaction>
</comment>
<proteinExistence type="inferred from homology"/>
<dbReference type="HAMAP" id="MF_00658">
    <property type="entry name" value="23SrRNA_methyltr_H"/>
    <property type="match status" value="1"/>
</dbReference>
<dbReference type="NCBIfam" id="NF000989">
    <property type="entry name" value="PRK00103.2-3"/>
    <property type="match status" value="1"/>
</dbReference>
<sequence length="152" mass="16727">MRRTLIAVGKCRDASVKALFDEYAGRLSPRLALIEVEDKKKPPPPDLKLREGRLILDAIPTGATLIALDEKGKSLDSPAFAARIGKWQDSGVQDLVFCIGGADGLDDAVRQRADFLLSLGALTWPHMLVRVLIAEQLYRAETILSGHPYHRV</sequence>
<evidence type="ECO:0000256" key="5">
    <source>
        <dbReference type="HAMAP-Rule" id="MF_00658"/>
    </source>
</evidence>
<dbReference type="EMBL" id="JBHUIP010000012">
    <property type="protein sequence ID" value="MFD2264100.1"/>
    <property type="molecule type" value="Genomic_DNA"/>
</dbReference>
<dbReference type="PANTHER" id="PTHR33603:SF1">
    <property type="entry name" value="RIBOSOMAL RNA LARGE SUBUNIT METHYLTRANSFERASE H"/>
    <property type="match status" value="1"/>
</dbReference>
<protein>
    <recommendedName>
        <fullName evidence="5">Ribosomal RNA large subunit methyltransferase H</fullName>
        <ecNumber evidence="5">2.1.1.177</ecNumber>
    </recommendedName>
    <alternativeName>
        <fullName evidence="5">23S rRNA (pseudouridine1915-N3)-methyltransferase</fullName>
    </alternativeName>
    <alternativeName>
        <fullName evidence="5">23S rRNA m3Psi1915 methyltransferase</fullName>
    </alternativeName>
    <alternativeName>
        <fullName evidence="5">rRNA (pseudouridine-N3-)-methyltransferase RlmH</fullName>
    </alternativeName>
</protein>
<dbReference type="PANTHER" id="PTHR33603">
    <property type="entry name" value="METHYLTRANSFERASE"/>
    <property type="match status" value="1"/>
</dbReference>
<reference evidence="7" key="1">
    <citation type="journal article" date="2019" name="Int. J. Syst. Evol. Microbiol.">
        <title>The Global Catalogue of Microorganisms (GCM) 10K type strain sequencing project: providing services to taxonomists for standard genome sequencing and annotation.</title>
        <authorList>
            <consortium name="The Broad Institute Genomics Platform"/>
            <consortium name="The Broad Institute Genome Sequencing Center for Infectious Disease"/>
            <person name="Wu L."/>
            <person name="Ma J."/>
        </authorList>
    </citation>
    <scope>NUCLEOTIDE SEQUENCE [LARGE SCALE GENOMIC DNA]</scope>
    <source>
        <strain evidence="7">CGMCC 1.19062</strain>
    </source>
</reference>
<keyword evidence="3 5" id="KW-0949">S-adenosyl-L-methionine</keyword>
<accession>A0ABW5DXY3</accession>
<evidence type="ECO:0000256" key="1">
    <source>
        <dbReference type="ARBA" id="ARBA00022603"/>
    </source>
</evidence>
<keyword evidence="1 5" id="KW-0489">Methyltransferase</keyword>
<keyword evidence="5" id="KW-0963">Cytoplasm</keyword>
<evidence type="ECO:0000313" key="7">
    <source>
        <dbReference type="Proteomes" id="UP001597295"/>
    </source>
</evidence>
<evidence type="ECO:0000256" key="3">
    <source>
        <dbReference type="ARBA" id="ARBA00022691"/>
    </source>
</evidence>
<comment type="function">
    <text evidence="5">Specifically methylates the pseudouridine at position 1915 (m3Psi1915) in 23S rRNA.</text>
</comment>
<evidence type="ECO:0000256" key="2">
    <source>
        <dbReference type="ARBA" id="ARBA00022679"/>
    </source>
</evidence>
<dbReference type="Proteomes" id="UP001597295">
    <property type="component" value="Unassembled WGS sequence"/>
</dbReference>
<name>A0ABW5DXY3_9PROT</name>
<evidence type="ECO:0000313" key="6">
    <source>
        <dbReference type="EMBL" id="MFD2264100.1"/>
    </source>
</evidence>
<comment type="caution">
    <text evidence="6">The sequence shown here is derived from an EMBL/GenBank/DDBJ whole genome shotgun (WGS) entry which is preliminary data.</text>
</comment>
<gene>
    <name evidence="5 6" type="primary">rlmH</name>
    <name evidence="6" type="ORF">ACFSM5_14455</name>
</gene>
<comment type="similarity">
    <text evidence="4 5">Belongs to the RNA methyltransferase RlmH family.</text>
</comment>